<protein>
    <recommendedName>
        <fullName evidence="7">NAD(P)(+)--arginine ADP-ribosyltransferase</fullName>
        <ecNumber evidence="7">2.4.2.31</ecNumber>
    </recommendedName>
    <alternativeName>
        <fullName evidence="7">Mono(ADP-ribosyl)transferase</fullName>
    </alternativeName>
</protein>
<reference evidence="11" key="1">
    <citation type="journal article" name="BMC Genomics">
        <title>Long-read sequencing and de novo genome assembly of marine medaka (Oryzias melastigma).</title>
        <authorList>
            <person name="Liang P."/>
            <person name="Saqib H.S.A."/>
            <person name="Ni X."/>
            <person name="Shen Y."/>
        </authorList>
    </citation>
    <scope>NUCLEOTIDE SEQUENCE</scope>
    <source>
        <strain evidence="11">Bigg-433</strain>
    </source>
</reference>
<sequence length="541" mass="61013">MKELQELKHNVDVLKNAAQRAQTESDKTFHEMLQAVERWKAEINQMIMANMQAAMSQADGYVERLEQEIMELQRRDAELRQILETEDNIHFLQNFPTLCVAPEAMVPKVLINPQFSFGEISKTATEMKENLDDICKKELSKISKTVSETPVYILLPRNGEKRLKDSQWFLVSCHHNPVGLTSLSPLTLSTNSDASNKHTERVRLTGTDADLSGLPGIAAFHDATVCMIAVSVNLVLSLPLNGYVMWLILRGVGGTLASDFFPLNLAVSEILFSLCSVFYVFHFTLKSLFCFEVFMFALGFVFTARPLVQGCISVECYVGVVHPVLYLQYKSLGYKVACSSVGSLFVLASCLYLLSESRKLHQSFVHLYLLGFDEWLHTAPPLPVQEQDVYLHQTTGAIQKLAAKKTGRKCHTSYRRTNISFRQDALNKRIRFGRFTSSSLHPLESKEGINLGKTFGQKSCFVIKTCYGADISPYSWVKIDSGKNTEAEILIPPYEEFKVTKIERRAEDKGLPCDVVYTVESTQRPVSIRNCAFFKPSLSHK</sequence>
<evidence type="ECO:0000313" key="12">
    <source>
        <dbReference type="Proteomes" id="UP000646548"/>
    </source>
</evidence>
<dbReference type="Pfam" id="PF01129">
    <property type="entry name" value="ART"/>
    <property type="match status" value="1"/>
</dbReference>
<dbReference type="PANTHER" id="PTHR10339">
    <property type="entry name" value="ADP-RIBOSYLTRANSFERASE"/>
    <property type="match status" value="1"/>
</dbReference>
<evidence type="ECO:0000256" key="8">
    <source>
        <dbReference type="SAM" id="Coils"/>
    </source>
</evidence>
<keyword evidence="5 7" id="KW-0521">NADP</keyword>
<comment type="catalytic activity">
    <reaction evidence="6 7">
        <text>L-arginyl-[protein] + NAD(+) = N(omega)-(ADP-D-ribosyl)-L-arginyl-[protein] + nicotinamide + H(+)</text>
        <dbReference type="Rhea" id="RHEA:19149"/>
        <dbReference type="Rhea" id="RHEA-COMP:10532"/>
        <dbReference type="Rhea" id="RHEA-COMP:15087"/>
        <dbReference type="ChEBI" id="CHEBI:15378"/>
        <dbReference type="ChEBI" id="CHEBI:17154"/>
        <dbReference type="ChEBI" id="CHEBI:29965"/>
        <dbReference type="ChEBI" id="CHEBI:57540"/>
        <dbReference type="ChEBI" id="CHEBI:142554"/>
        <dbReference type="EC" id="2.4.2.31"/>
    </reaction>
</comment>
<proteinExistence type="inferred from homology"/>
<evidence type="ECO:0000259" key="10">
    <source>
        <dbReference type="Pfam" id="PF25600"/>
    </source>
</evidence>
<dbReference type="InterPro" id="IPR050999">
    <property type="entry name" value="ADP-ribosyltransferase_ARG"/>
</dbReference>
<gene>
    <name evidence="11" type="ORF">FQA47_011466</name>
</gene>
<evidence type="ECO:0000256" key="3">
    <source>
        <dbReference type="ARBA" id="ARBA00022679"/>
    </source>
</evidence>
<feature type="coiled-coil region" evidence="8">
    <location>
        <begin position="48"/>
        <end position="82"/>
    </location>
</feature>
<comment type="caution">
    <text evidence="11">The sequence shown here is derived from an EMBL/GenBank/DDBJ whole genome shotgun (WGS) entry which is preliminary data.</text>
</comment>
<keyword evidence="4" id="KW-0548">Nucleotidyltransferase</keyword>
<evidence type="ECO:0000256" key="6">
    <source>
        <dbReference type="ARBA" id="ARBA00047597"/>
    </source>
</evidence>
<evidence type="ECO:0000313" key="11">
    <source>
        <dbReference type="EMBL" id="KAF6724607.1"/>
    </source>
</evidence>
<feature type="domain" description="TRIM8/14/16/25/29/45/65 coiled-coil region" evidence="10">
    <location>
        <begin position="2"/>
        <end position="137"/>
    </location>
</feature>
<dbReference type="InterPro" id="IPR058030">
    <property type="entry name" value="TRIM8/14/16/25/29/45/65_CC"/>
</dbReference>
<keyword evidence="8" id="KW-0175">Coiled coil</keyword>
<keyword evidence="9" id="KW-0472">Membrane</keyword>
<dbReference type="Proteomes" id="UP000646548">
    <property type="component" value="Unassembled WGS sequence"/>
</dbReference>
<dbReference type="Gene3D" id="1.20.1070.10">
    <property type="entry name" value="Rhodopsin 7-helix transmembrane proteins"/>
    <property type="match status" value="1"/>
</dbReference>
<organism evidence="11 12">
    <name type="scientific">Oryzias melastigma</name>
    <name type="common">Marine medaka</name>
    <dbReference type="NCBI Taxonomy" id="30732"/>
    <lineage>
        <taxon>Eukaryota</taxon>
        <taxon>Metazoa</taxon>
        <taxon>Chordata</taxon>
        <taxon>Craniata</taxon>
        <taxon>Vertebrata</taxon>
        <taxon>Euteleostomi</taxon>
        <taxon>Actinopterygii</taxon>
        <taxon>Neopterygii</taxon>
        <taxon>Teleostei</taxon>
        <taxon>Neoteleostei</taxon>
        <taxon>Acanthomorphata</taxon>
        <taxon>Ovalentaria</taxon>
        <taxon>Atherinomorphae</taxon>
        <taxon>Beloniformes</taxon>
        <taxon>Adrianichthyidae</taxon>
        <taxon>Oryziinae</taxon>
        <taxon>Oryzias</taxon>
    </lineage>
</organism>
<name>A0A834FBA9_ORYME</name>
<dbReference type="Gene3D" id="3.90.176.10">
    <property type="entry name" value="Toxin ADP-ribosyltransferase, Chain A, domain 1"/>
    <property type="match status" value="1"/>
</dbReference>
<evidence type="ECO:0000256" key="2">
    <source>
        <dbReference type="ARBA" id="ARBA00022676"/>
    </source>
</evidence>
<evidence type="ECO:0000256" key="9">
    <source>
        <dbReference type="SAM" id="Phobius"/>
    </source>
</evidence>
<dbReference type="EMBL" id="WKFB01000386">
    <property type="protein sequence ID" value="KAF6724607.1"/>
    <property type="molecule type" value="Genomic_DNA"/>
</dbReference>
<feature type="transmembrane region" description="Helical" evidence="9">
    <location>
        <begin position="288"/>
        <end position="308"/>
    </location>
</feature>
<keyword evidence="2 7" id="KW-0328">Glycosyltransferase</keyword>
<dbReference type="Pfam" id="PF25600">
    <property type="entry name" value="TRIM_CC"/>
    <property type="match status" value="1"/>
</dbReference>
<evidence type="ECO:0000256" key="1">
    <source>
        <dbReference type="ARBA" id="ARBA00009558"/>
    </source>
</evidence>
<feature type="transmembrane region" description="Helical" evidence="9">
    <location>
        <begin position="225"/>
        <end position="249"/>
    </location>
</feature>
<evidence type="ECO:0000256" key="7">
    <source>
        <dbReference type="RuleBase" id="RU361228"/>
    </source>
</evidence>
<dbReference type="AlphaFoldDB" id="A0A834FBA9"/>
<dbReference type="SUPFAM" id="SSF56399">
    <property type="entry name" value="ADP-ribosylation"/>
    <property type="match status" value="1"/>
</dbReference>
<dbReference type="GO" id="GO:0003950">
    <property type="term" value="F:NAD+ poly-ADP-ribosyltransferase activity"/>
    <property type="evidence" value="ECO:0007669"/>
    <property type="project" value="TreeGrafter"/>
</dbReference>
<keyword evidence="3 7" id="KW-0808">Transferase</keyword>
<dbReference type="EC" id="2.4.2.31" evidence="7"/>
<evidence type="ECO:0000256" key="4">
    <source>
        <dbReference type="ARBA" id="ARBA00022695"/>
    </source>
</evidence>
<keyword evidence="9" id="KW-0812">Transmembrane</keyword>
<feature type="transmembrane region" description="Helical" evidence="9">
    <location>
        <begin position="261"/>
        <end position="281"/>
    </location>
</feature>
<evidence type="ECO:0000256" key="5">
    <source>
        <dbReference type="ARBA" id="ARBA00022857"/>
    </source>
</evidence>
<dbReference type="GO" id="GO:0016779">
    <property type="term" value="F:nucleotidyltransferase activity"/>
    <property type="evidence" value="ECO:0007669"/>
    <property type="project" value="UniProtKB-KW"/>
</dbReference>
<keyword evidence="7" id="KW-0520">NAD</keyword>
<dbReference type="SUPFAM" id="SSF81321">
    <property type="entry name" value="Family A G protein-coupled receptor-like"/>
    <property type="match status" value="1"/>
</dbReference>
<dbReference type="InterPro" id="IPR000768">
    <property type="entry name" value="ART"/>
</dbReference>
<feature type="transmembrane region" description="Helical" evidence="9">
    <location>
        <begin position="332"/>
        <end position="354"/>
    </location>
</feature>
<dbReference type="GO" id="GO:0106274">
    <property type="term" value="F:NAD+-protein-arginine ADP-ribosyltransferase activity"/>
    <property type="evidence" value="ECO:0007669"/>
    <property type="project" value="UniProtKB-EC"/>
</dbReference>
<dbReference type="PANTHER" id="PTHR10339:SF27">
    <property type="entry name" value="NAD(P)(+)--ARGININE ADP-RIBOSYLTRANSFERASE"/>
    <property type="match status" value="1"/>
</dbReference>
<comment type="similarity">
    <text evidence="1 7">Belongs to the Arg-specific ADP-ribosyltransferase family.</text>
</comment>
<keyword evidence="9" id="KW-1133">Transmembrane helix</keyword>
<accession>A0A834FBA9</accession>